<comment type="caution">
    <text evidence="1">The sequence shown here is derived from an EMBL/GenBank/DDBJ whole genome shotgun (WGS) entry which is preliminary data.</text>
</comment>
<dbReference type="Proteomes" id="UP001177021">
    <property type="component" value="Unassembled WGS sequence"/>
</dbReference>
<proteinExistence type="predicted"/>
<evidence type="ECO:0000313" key="1">
    <source>
        <dbReference type="EMBL" id="CAJ2641589.1"/>
    </source>
</evidence>
<evidence type="ECO:0000313" key="2">
    <source>
        <dbReference type="Proteomes" id="UP001177021"/>
    </source>
</evidence>
<gene>
    <name evidence="1" type="ORF">MILVUS5_LOCUS11210</name>
</gene>
<organism evidence="1 2">
    <name type="scientific">Trifolium pratense</name>
    <name type="common">Red clover</name>
    <dbReference type="NCBI Taxonomy" id="57577"/>
    <lineage>
        <taxon>Eukaryota</taxon>
        <taxon>Viridiplantae</taxon>
        <taxon>Streptophyta</taxon>
        <taxon>Embryophyta</taxon>
        <taxon>Tracheophyta</taxon>
        <taxon>Spermatophyta</taxon>
        <taxon>Magnoliopsida</taxon>
        <taxon>eudicotyledons</taxon>
        <taxon>Gunneridae</taxon>
        <taxon>Pentapetalae</taxon>
        <taxon>rosids</taxon>
        <taxon>fabids</taxon>
        <taxon>Fabales</taxon>
        <taxon>Fabaceae</taxon>
        <taxon>Papilionoideae</taxon>
        <taxon>50 kb inversion clade</taxon>
        <taxon>NPAAA clade</taxon>
        <taxon>Hologalegina</taxon>
        <taxon>IRL clade</taxon>
        <taxon>Trifolieae</taxon>
        <taxon>Trifolium</taxon>
    </lineage>
</organism>
<sequence length="114" mass="13097">MKGKKPYVVVFVIQTIYAAMFLLSKAAFDHGMNNFIFVFYRQALATIFLIPFAFIFEWKIAPPLSFRTFCKIFFLSLFGVLGGFLLVVGLYSVLWGKNREQTPKVLQDLEQPSV</sequence>
<reference evidence="1" key="1">
    <citation type="submission" date="2023-10" db="EMBL/GenBank/DDBJ databases">
        <authorList>
            <person name="Rodriguez Cubillos JULIANA M."/>
            <person name="De Vega J."/>
        </authorList>
    </citation>
    <scope>NUCLEOTIDE SEQUENCE</scope>
</reference>
<protein>
    <submittedName>
        <fullName evidence="1">Uncharacterized protein</fullName>
    </submittedName>
</protein>
<name>A0ACB0JCM1_TRIPR</name>
<accession>A0ACB0JCM1</accession>
<keyword evidence="2" id="KW-1185">Reference proteome</keyword>
<dbReference type="EMBL" id="CASHSV030000024">
    <property type="protein sequence ID" value="CAJ2641589.1"/>
    <property type="molecule type" value="Genomic_DNA"/>
</dbReference>